<sequence length="60" mass="6513">LPDETGGGTASADTTTDRTDTRAAFKAEIVKYVGGIMEPIRKLKFASADDYKYVLRKVSS</sequence>
<protein>
    <submittedName>
        <fullName evidence="1">TCTP domain-containing protein</fullName>
    </submittedName>
</protein>
<dbReference type="WBParaSite" id="GPUH_0000955201-mRNA-1">
    <property type="protein sequence ID" value="GPUH_0000955201-mRNA-1"/>
    <property type="gene ID" value="GPUH_0000955201"/>
</dbReference>
<reference evidence="1" key="1">
    <citation type="submission" date="2016-06" db="UniProtKB">
        <authorList>
            <consortium name="WormBaseParasite"/>
        </authorList>
    </citation>
    <scope>IDENTIFICATION</scope>
</reference>
<dbReference type="InterPro" id="IPR038190">
    <property type="entry name" value="SRI_sf"/>
</dbReference>
<dbReference type="AlphaFoldDB" id="A0A183DLF0"/>
<evidence type="ECO:0000313" key="1">
    <source>
        <dbReference type="WBParaSite" id="GPUH_0000955201-mRNA-1"/>
    </source>
</evidence>
<accession>A0A183DLF0</accession>
<name>A0A183DLF0_9BILA</name>
<proteinExistence type="predicted"/>
<dbReference type="Gene3D" id="1.10.1740.100">
    <property type="entry name" value="Set2, Rpb1 interacting domain"/>
    <property type="match status" value="1"/>
</dbReference>
<organism evidence="1">
    <name type="scientific">Gongylonema pulchrum</name>
    <dbReference type="NCBI Taxonomy" id="637853"/>
    <lineage>
        <taxon>Eukaryota</taxon>
        <taxon>Metazoa</taxon>
        <taxon>Ecdysozoa</taxon>
        <taxon>Nematoda</taxon>
        <taxon>Chromadorea</taxon>
        <taxon>Rhabditida</taxon>
        <taxon>Spirurina</taxon>
        <taxon>Spiruromorpha</taxon>
        <taxon>Spiruroidea</taxon>
        <taxon>Gongylonematidae</taxon>
        <taxon>Gongylonema</taxon>
    </lineage>
</organism>